<dbReference type="Pfam" id="PF01455">
    <property type="entry name" value="HupF_HypC"/>
    <property type="match status" value="1"/>
</dbReference>
<dbReference type="InterPro" id="IPR019812">
    <property type="entry name" value="Hydgase_assmbl_chp_CS"/>
</dbReference>
<dbReference type="Proteomes" id="UP000664658">
    <property type="component" value="Unassembled WGS sequence"/>
</dbReference>
<dbReference type="FunFam" id="2.30.30.140:FF:000022">
    <property type="entry name" value="Hydrogenase assembly chaperone HybG"/>
    <property type="match status" value="1"/>
</dbReference>
<dbReference type="AlphaFoldDB" id="A0A8E0T213"/>
<dbReference type="PRINTS" id="PR00445">
    <property type="entry name" value="HUPFHYPC"/>
</dbReference>
<dbReference type="GO" id="GO:1902670">
    <property type="term" value="F:carbon dioxide binding"/>
    <property type="evidence" value="ECO:0007669"/>
    <property type="project" value="TreeGrafter"/>
</dbReference>
<dbReference type="PANTHER" id="PTHR35177:SF2">
    <property type="entry name" value="HYDROGENASE MATURATION FACTOR HYBG"/>
    <property type="match status" value="1"/>
</dbReference>
<dbReference type="PANTHER" id="PTHR35177">
    <property type="entry name" value="HYDROGENASE MATURATION FACTOR HYBG"/>
    <property type="match status" value="1"/>
</dbReference>
<evidence type="ECO:0000313" key="5">
    <source>
        <dbReference type="Proteomes" id="UP000664658"/>
    </source>
</evidence>
<dbReference type="NCBIfam" id="NF007721">
    <property type="entry name" value="PRK10413.1"/>
    <property type="match status" value="1"/>
</dbReference>
<comment type="similarity">
    <text evidence="2">Belongs to the HupF/HypC family.</text>
</comment>
<gene>
    <name evidence="4" type="primary">hybG</name>
    <name evidence="4" type="ORF">J2R62_13535</name>
</gene>
<dbReference type="Gene3D" id="2.30.30.140">
    <property type="match status" value="1"/>
</dbReference>
<comment type="caution">
    <text evidence="4">The sequence shown here is derived from an EMBL/GenBank/DDBJ whole genome shotgun (WGS) entry which is preliminary data.</text>
</comment>
<evidence type="ECO:0000256" key="2">
    <source>
        <dbReference type="ARBA" id="ARBA00006018"/>
    </source>
</evidence>
<evidence type="ECO:0000256" key="3">
    <source>
        <dbReference type="ARBA" id="ARBA00071840"/>
    </source>
</evidence>
<reference evidence="4" key="1">
    <citation type="submission" date="2021-03" db="EMBL/GenBank/DDBJ databases">
        <title>Plesiomonas shigelloides zfcc0051, isolated from zebrafish feces.</title>
        <authorList>
            <person name="Vanderhoek Z."/>
            <person name="Gaulke C."/>
        </authorList>
    </citation>
    <scope>NUCLEOTIDE SEQUENCE</scope>
    <source>
        <strain evidence="4">Zfcc0051</strain>
    </source>
</reference>
<accession>A0A8E0T213</accession>
<dbReference type="NCBIfam" id="TIGR00074">
    <property type="entry name" value="hypC_hupF"/>
    <property type="match status" value="1"/>
</dbReference>
<dbReference type="SUPFAM" id="SSF159127">
    <property type="entry name" value="HupF/HypC-like"/>
    <property type="match status" value="1"/>
</dbReference>
<comment type="pathway">
    <text evidence="1">Protein modification; [NiFe] hydrogenase maturation.</text>
</comment>
<dbReference type="InterPro" id="IPR001109">
    <property type="entry name" value="Hydrogenase_HupF/HypC"/>
</dbReference>
<organism evidence="4 5">
    <name type="scientific">Plesiomonas shigelloides</name>
    <name type="common">Aeromonas shigelloides</name>
    <dbReference type="NCBI Taxonomy" id="703"/>
    <lineage>
        <taxon>Bacteria</taxon>
        <taxon>Pseudomonadati</taxon>
        <taxon>Pseudomonadota</taxon>
        <taxon>Gammaproteobacteria</taxon>
        <taxon>Enterobacterales</taxon>
        <taxon>Enterobacteriaceae</taxon>
        <taxon>Plesiomonas</taxon>
    </lineage>
</organism>
<dbReference type="RefSeq" id="WP_064977772.1">
    <property type="nucleotide sequence ID" value="NZ_CP101030.1"/>
</dbReference>
<dbReference type="PROSITE" id="PS01097">
    <property type="entry name" value="HUPF_HYPC"/>
    <property type="match status" value="1"/>
</dbReference>
<sequence>MCLGIPGQIVAIRDEASVTAVVDVCGVKREVNAALVCTGAPADLIGQWVLVHVGFAMSLLDEQEAQATLDALHSMQALGHEVDDFGALNGQAAQKAESAS</sequence>
<dbReference type="GO" id="GO:0005506">
    <property type="term" value="F:iron ion binding"/>
    <property type="evidence" value="ECO:0007669"/>
    <property type="project" value="TreeGrafter"/>
</dbReference>
<evidence type="ECO:0000256" key="1">
    <source>
        <dbReference type="ARBA" id="ARBA00004711"/>
    </source>
</evidence>
<dbReference type="EMBL" id="JAFNAA010000016">
    <property type="protein sequence ID" value="MBO1109219.1"/>
    <property type="molecule type" value="Genomic_DNA"/>
</dbReference>
<evidence type="ECO:0000313" key="4">
    <source>
        <dbReference type="EMBL" id="MBO1109219.1"/>
    </source>
</evidence>
<dbReference type="GO" id="GO:0051604">
    <property type="term" value="P:protein maturation"/>
    <property type="evidence" value="ECO:0007669"/>
    <property type="project" value="TreeGrafter"/>
</dbReference>
<dbReference type="KEGG" id="pshi:SAMEA2665130_1602"/>
<proteinExistence type="inferred from homology"/>
<dbReference type="UniPathway" id="UPA00335"/>
<protein>
    <recommendedName>
        <fullName evidence="3">Hydrogenase maturation factor HybG</fullName>
    </recommendedName>
</protein>
<name>A0A8E0T213_PLESH</name>